<keyword evidence="2" id="KW-1185">Reference proteome</keyword>
<dbReference type="GO" id="GO:0006487">
    <property type="term" value="P:protein N-linked glycosylation"/>
    <property type="evidence" value="ECO:0007669"/>
    <property type="project" value="TreeGrafter"/>
</dbReference>
<dbReference type="PANTHER" id="PTHR13132:SF29">
    <property type="entry name" value="ALPHA-(1,6)-FUCOSYLTRANSFERASE"/>
    <property type="match status" value="1"/>
</dbReference>
<reference evidence="1" key="1">
    <citation type="submission" date="2020-06" db="EMBL/GenBank/DDBJ databases">
        <title>WGS assembly of Ceratodon purpureus strain R40.</title>
        <authorList>
            <person name="Carey S.B."/>
            <person name="Jenkins J."/>
            <person name="Shu S."/>
            <person name="Lovell J.T."/>
            <person name="Sreedasyam A."/>
            <person name="Maumus F."/>
            <person name="Tiley G.P."/>
            <person name="Fernandez-Pozo N."/>
            <person name="Barry K."/>
            <person name="Chen C."/>
            <person name="Wang M."/>
            <person name="Lipzen A."/>
            <person name="Daum C."/>
            <person name="Saski C.A."/>
            <person name="Payton A.C."/>
            <person name="Mcbreen J.C."/>
            <person name="Conrad R.E."/>
            <person name="Kollar L.M."/>
            <person name="Olsson S."/>
            <person name="Huttunen S."/>
            <person name="Landis J.B."/>
            <person name="Wickett N.J."/>
            <person name="Johnson M.G."/>
            <person name="Rensing S.A."/>
            <person name="Grimwood J."/>
            <person name="Schmutz J."/>
            <person name="Mcdaniel S.F."/>
        </authorList>
    </citation>
    <scope>NUCLEOTIDE SEQUENCE</scope>
    <source>
        <strain evidence="1">R40</strain>
    </source>
</reference>
<evidence type="ECO:0000313" key="2">
    <source>
        <dbReference type="Proteomes" id="UP000822688"/>
    </source>
</evidence>
<accession>A0A8T0JBW7</accession>
<sequence length="460" mass="54110">SIVPPAPHIADCEDLEAMYEQFDERNLFGERPKWPFWKGHLQWHSSWNENNDIENEELLLGNNERLIMGPYPPWIEGADEDNLPMTRRVQRDLWIHQHPKDNCKSHTTRFFLVDWRQEENFGIGAQLNFMIGAFSLAVQDNRIFIMKNFNRANHSGCIGENRSEWSCYFHLETSSECRARALELESSDSAWQWGYLANTSTKDPTWIDEWIAPSPNNWGDPWLYMQPTKDIKQKLFVHHNESSRVWWRAQAIRYLMRFPTQYMCSLMNKARHEAFGIVAAKLVVQTLPYNWPKENTNLENGGLETFVWTPAKPWIPRPILSLHVRIGDKGKEMRLYPFKVYMELAKRVRKRFPHVSQVWLSSEMQNVIESSKHYNHNWTFFYTKVQRQRGRTSMKDYEKSLGRKASTNNAFVNLLMAADADFFVGALGSTWCTIIDGLRSTNGKIMAGYLSVNEDRTWKW</sequence>
<dbReference type="EMBL" id="CM026421">
    <property type="protein sequence ID" value="KAG0593404.1"/>
    <property type="molecule type" value="Genomic_DNA"/>
</dbReference>
<dbReference type="PANTHER" id="PTHR13132">
    <property type="entry name" value="ALPHA- 1,6 -FUCOSYLTRANSFERASE"/>
    <property type="match status" value="1"/>
</dbReference>
<protein>
    <submittedName>
        <fullName evidence="1">Uncharacterized protein</fullName>
    </submittedName>
</protein>
<feature type="non-terminal residue" evidence="1">
    <location>
        <position position="1"/>
    </location>
</feature>
<name>A0A8T0JBW7_CERPU</name>
<dbReference type="Proteomes" id="UP000822688">
    <property type="component" value="Chromosome 1"/>
</dbReference>
<evidence type="ECO:0000313" key="1">
    <source>
        <dbReference type="EMBL" id="KAG0593404.1"/>
    </source>
</evidence>
<dbReference type="GO" id="GO:0046921">
    <property type="term" value="F:alpha-(1-&gt;6)-fucosyltransferase activity"/>
    <property type="evidence" value="ECO:0007669"/>
    <property type="project" value="TreeGrafter"/>
</dbReference>
<gene>
    <name evidence="1" type="ORF">KC19_1G327300</name>
</gene>
<organism evidence="1 2">
    <name type="scientific">Ceratodon purpureus</name>
    <name type="common">Fire moss</name>
    <name type="synonym">Dicranum purpureum</name>
    <dbReference type="NCBI Taxonomy" id="3225"/>
    <lineage>
        <taxon>Eukaryota</taxon>
        <taxon>Viridiplantae</taxon>
        <taxon>Streptophyta</taxon>
        <taxon>Embryophyta</taxon>
        <taxon>Bryophyta</taxon>
        <taxon>Bryophytina</taxon>
        <taxon>Bryopsida</taxon>
        <taxon>Dicranidae</taxon>
        <taxon>Pseudoditrichales</taxon>
        <taxon>Ditrichaceae</taxon>
        <taxon>Ceratodon</taxon>
    </lineage>
</organism>
<proteinExistence type="predicted"/>
<dbReference type="Gene3D" id="3.40.50.11350">
    <property type="match status" value="1"/>
</dbReference>
<comment type="caution">
    <text evidence="1">The sequence shown here is derived from an EMBL/GenBank/DDBJ whole genome shotgun (WGS) entry which is preliminary data.</text>
</comment>
<dbReference type="AlphaFoldDB" id="A0A8T0JBW7"/>